<evidence type="ECO:0000313" key="5">
    <source>
        <dbReference type="Proteomes" id="UP000308197"/>
    </source>
</evidence>
<reference evidence="4 5" key="1">
    <citation type="journal article" date="2019" name="Nat. Ecol. Evol.">
        <title>Megaphylogeny resolves global patterns of mushroom evolution.</title>
        <authorList>
            <person name="Varga T."/>
            <person name="Krizsan K."/>
            <person name="Foldi C."/>
            <person name="Dima B."/>
            <person name="Sanchez-Garcia M."/>
            <person name="Sanchez-Ramirez S."/>
            <person name="Szollosi G.J."/>
            <person name="Szarkandi J.G."/>
            <person name="Papp V."/>
            <person name="Albert L."/>
            <person name="Andreopoulos W."/>
            <person name="Angelini C."/>
            <person name="Antonin V."/>
            <person name="Barry K.W."/>
            <person name="Bougher N.L."/>
            <person name="Buchanan P."/>
            <person name="Buyck B."/>
            <person name="Bense V."/>
            <person name="Catcheside P."/>
            <person name="Chovatia M."/>
            <person name="Cooper J."/>
            <person name="Damon W."/>
            <person name="Desjardin D."/>
            <person name="Finy P."/>
            <person name="Geml J."/>
            <person name="Haridas S."/>
            <person name="Hughes K."/>
            <person name="Justo A."/>
            <person name="Karasinski D."/>
            <person name="Kautmanova I."/>
            <person name="Kiss B."/>
            <person name="Kocsube S."/>
            <person name="Kotiranta H."/>
            <person name="LaButti K.M."/>
            <person name="Lechner B.E."/>
            <person name="Liimatainen K."/>
            <person name="Lipzen A."/>
            <person name="Lukacs Z."/>
            <person name="Mihaltcheva S."/>
            <person name="Morgado L.N."/>
            <person name="Niskanen T."/>
            <person name="Noordeloos M.E."/>
            <person name="Ohm R.A."/>
            <person name="Ortiz-Santana B."/>
            <person name="Ovrebo C."/>
            <person name="Racz N."/>
            <person name="Riley R."/>
            <person name="Savchenko A."/>
            <person name="Shiryaev A."/>
            <person name="Soop K."/>
            <person name="Spirin V."/>
            <person name="Szebenyi C."/>
            <person name="Tomsovsky M."/>
            <person name="Tulloss R.E."/>
            <person name="Uehling J."/>
            <person name="Grigoriev I.V."/>
            <person name="Vagvolgyi C."/>
            <person name="Papp T."/>
            <person name="Martin F.M."/>
            <person name="Miettinen O."/>
            <person name="Hibbett D.S."/>
            <person name="Nagy L.G."/>
        </authorList>
    </citation>
    <scope>NUCLEOTIDE SEQUENCE [LARGE SCALE GENOMIC DNA]</scope>
    <source>
        <strain evidence="4 5">HHB13444</strain>
    </source>
</reference>
<dbReference type="SMART" id="SM00028">
    <property type="entry name" value="TPR"/>
    <property type="match status" value="3"/>
</dbReference>
<keyword evidence="1" id="KW-0677">Repeat</keyword>
<keyword evidence="2 3" id="KW-0802">TPR repeat</keyword>
<dbReference type="InParanoid" id="A0A5C3Q949"/>
<sequence length="568" mass="64325">MASDDTKARVEQLKVDGNAFHSQGDYAQARSKYSDAIKLDDENAVLYANRAATSIALKQYLDAAKDAQKAVGIDPKYGKAWARLGKSAYLHLYELSIKAWQEALGTLPSEELSDQDTQLRSQYEDGLRKSQEGLEARQSRTMDGNRLQAIPSDVKLPWVIALEMEDVLTANNVLNSCVGTKFHIPRSVSRDFSEGVRYMKQLKKTETGIEGNLNSFTLTLQALQAIVGGLLRDQRVFRMDSEDWIELLQLQGAFELTAFGGWPEGGAETVKEKAVKLLKEKGWKPTRLALASTIRAWFFRAYFVDRSRQNKATAMQYYNSIVEVLEWGASTWHDVPNSERGYIFQKTFVRAIKRFRMAAYLSALRESEGDSEYSVEELIDMANQMVDETTKNFPKDGDDEPMDKGAWYSFHVFPVADAHATLGAVFLQQGLSAKKDNEAEEAARMLAAAAKFYQKAAEMYPPDDEFFPYFLKVALEAYWHGGRPLSETLPLCERIWKALPAVFKIWEGYSSVSLKEQMHQLDQWAQRVYTGLLEEKYTMETPSVSVPISSLRPTLTMHKPQSDIPFFD</sequence>
<dbReference type="GO" id="GO:0006620">
    <property type="term" value="P:post-translational protein targeting to endoplasmic reticulum membrane"/>
    <property type="evidence" value="ECO:0007669"/>
    <property type="project" value="TreeGrafter"/>
</dbReference>
<protein>
    <submittedName>
        <fullName evidence="4">TPR-like protein</fullName>
    </submittedName>
</protein>
<organism evidence="4 5">
    <name type="scientific">Polyporus arcularius HHB13444</name>
    <dbReference type="NCBI Taxonomy" id="1314778"/>
    <lineage>
        <taxon>Eukaryota</taxon>
        <taxon>Fungi</taxon>
        <taxon>Dikarya</taxon>
        <taxon>Basidiomycota</taxon>
        <taxon>Agaricomycotina</taxon>
        <taxon>Agaricomycetes</taxon>
        <taxon>Polyporales</taxon>
        <taxon>Polyporaceae</taxon>
        <taxon>Polyporus</taxon>
    </lineage>
</organism>
<dbReference type="PANTHER" id="PTHR45831:SF2">
    <property type="entry name" value="LD24721P"/>
    <property type="match status" value="1"/>
</dbReference>
<dbReference type="STRING" id="1314778.A0A5C3Q949"/>
<dbReference type="InterPro" id="IPR019734">
    <property type="entry name" value="TPR_rpt"/>
</dbReference>
<gene>
    <name evidence="4" type="ORF">K466DRAFT_475113</name>
</gene>
<dbReference type="Gene3D" id="1.25.40.10">
    <property type="entry name" value="Tetratricopeptide repeat domain"/>
    <property type="match status" value="1"/>
</dbReference>
<dbReference type="InterPro" id="IPR011990">
    <property type="entry name" value="TPR-like_helical_dom_sf"/>
</dbReference>
<dbReference type="PROSITE" id="PS50005">
    <property type="entry name" value="TPR"/>
    <property type="match status" value="1"/>
</dbReference>
<proteinExistence type="predicted"/>
<evidence type="ECO:0000256" key="3">
    <source>
        <dbReference type="PROSITE-ProRule" id="PRU00339"/>
    </source>
</evidence>
<dbReference type="InterPro" id="IPR047150">
    <property type="entry name" value="SGT"/>
</dbReference>
<name>A0A5C3Q949_9APHY</name>
<dbReference type="AlphaFoldDB" id="A0A5C3Q949"/>
<dbReference type="Proteomes" id="UP000308197">
    <property type="component" value="Unassembled WGS sequence"/>
</dbReference>
<accession>A0A5C3Q949</accession>
<dbReference type="GO" id="GO:0060090">
    <property type="term" value="F:molecular adaptor activity"/>
    <property type="evidence" value="ECO:0007669"/>
    <property type="project" value="TreeGrafter"/>
</dbReference>
<dbReference type="GO" id="GO:0016020">
    <property type="term" value="C:membrane"/>
    <property type="evidence" value="ECO:0007669"/>
    <property type="project" value="TreeGrafter"/>
</dbReference>
<evidence type="ECO:0000256" key="2">
    <source>
        <dbReference type="ARBA" id="ARBA00022803"/>
    </source>
</evidence>
<evidence type="ECO:0000313" key="4">
    <source>
        <dbReference type="EMBL" id="TFK94973.1"/>
    </source>
</evidence>
<dbReference type="SUPFAM" id="SSF48452">
    <property type="entry name" value="TPR-like"/>
    <property type="match status" value="1"/>
</dbReference>
<evidence type="ECO:0000256" key="1">
    <source>
        <dbReference type="ARBA" id="ARBA00022737"/>
    </source>
</evidence>
<dbReference type="EMBL" id="ML210963">
    <property type="protein sequence ID" value="TFK94973.1"/>
    <property type="molecule type" value="Genomic_DNA"/>
</dbReference>
<feature type="repeat" description="TPR" evidence="3">
    <location>
        <begin position="10"/>
        <end position="43"/>
    </location>
</feature>
<dbReference type="GO" id="GO:0072380">
    <property type="term" value="C:TRC complex"/>
    <property type="evidence" value="ECO:0007669"/>
    <property type="project" value="TreeGrafter"/>
</dbReference>
<dbReference type="PANTHER" id="PTHR45831">
    <property type="entry name" value="LD24721P"/>
    <property type="match status" value="1"/>
</dbReference>
<keyword evidence="5" id="KW-1185">Reference proteome</keyword>